<dbReference type="InterPro" id="IPR052050">
    <property type="entry name" value="SecEffector_AnkRepeat"/>
</dbReference>
<dbReference type="InterPro" id="IPR036770">
    <property type="entry name" value="Ankyrin_rpt-contain_sf"/>
</dbReference>
<name>A0A2U7UEU2_9VIRU</name>
<dbReference type="SUPFAM" id="SSF81383">
    <property type="entry name" value="F-box domain"/>
    <property type="match status" value="1"/>
</dbReference>
<dbReference type="Gene3D" id="1.25.40.20">
    <property type="entry name" value="Ankyrin repeat-containing domain"/>
    <property type="match status" value="1"/>
</dbReference>
<dbReference type="PANTHER" id="PTHR46586">
    <property type="entry name" value="ANKYRIN REPEAT-CONTAINING PROTEIN"/>
    <property type="match status" value="1"/>
</dbReference>
<dbReference type="EMBL" id="MG011691">
    <property type="protein sequence ID" value="AVK76875.1"/>
    <property type="molecule type" value="Genomic_DNA"/>
</dbReference>
<dbReference type="KEGG" id="vg:36841330"/>
<dbReference type="Proteomes" id="UP000249758">
    <property type="component" value="Segment"/>
</dbReference>
<dbReference type="RefSeq" id="YP_009480871.1">
    <property type="nucleotide sequence ID" value="NC_037665.1"/>
</dbReference>
<sequence>MPRRRRTSRSTQRHIKMDVPLEHDQPDRTHTTLCDLPVEMIDAILSRMDDPCDVARCRMASRAFWTRENRPQDRYPESACPCSRHLRMPMPRSQYHNDTPCPGHGYTCYSHAISHALARGLVGEADWLWQRYLSALCVPRTFGKTQKSVFPYTTALEYTAERVWYATVGQGDIAAVRWAHNTLVSVGLRAKPCDHYYEAAARGHTDVILWLLNADLIQDTWSAAKYAARGGHLDLTRALLDARRRLSHSIPFGGVWTSAAYGGHPDVAMTLLYEFGVGFERSKSREQCRTFDVETAASTGMIDALALLWQKHSAAQYAEQAMSEAIKERRIDVVEWLVSMGTQPDSAEIASACPCREHGPRGPLFDQWRRSRYGSVVSCIAIECAIKHRDASTLETMGVRKIRPHAQGRCRCDREIDWRRFLGDVFREANNPNAPTPRNKEAVAAMKCEDSDVSRMTIVMAQACPRMCVAAGWLDVAIRTFNKGLVEALLPHADPWAAYHAAYAACRIGDQRLFVHLAALARGYHTLRVTLQNTRDARMAAFLIDSGIVDKPSIYALGDMVSRGDAPIVEAMIARMTHDDLPAGLRNDLLARAAEAGSADTISILLGSTFAASFNADAYHKAMIVAARRGLLDLVVQLADAMRTFGHEPDPQIVACASVCARLAHDDDHTAMASPLSADEVAVMKRLIDGAVVPMHDYYVLRLDTCIQIMRLIRRWPRLATAKLVRQLISTGIHVAWLEQLHATHPKLFEDNRQIETLVNAAVEMSAPDLVRWLCRRCTVTPSFAAKTALGAVRRCDVATAQCLLIDGKGATACKYDALIEAAASAGYDTVAKDTFMDKYRWRAYADHVLSTIEKAAADRLRVVDAGSTALPFVLCRESKARAWVTTWADTCWRPAKTGIEPTGACHLFPTSP</sequence>
<evidence type="ECO:0000313" key="1">
    <source>
        <dbReference type="EMBL" id="AVK76875.1"/>
    </source>
</evidence>
<reference evidence="1" key="1">
    <citation type="journal article" date="2018" name="Nat. Commun.">
        <title>Diversity and evolution of the emerging Pandoraviridae family.</title>
        <authorList>
            <person name="Legendre M."/>
            <person name="Fabre E."/>
            <person name="Poirot O."/>
            <person name="Jeudy S."/>
            <person name="Lartigue A."/>
            <person name="Alempic J.M."/>
            <person name="Beucher L."/>
            <person name="Philippe N."/>
            <person name="Bertaux L."/>
            <person name="Christo-Foroux E."/>
            <person name="Labadie K."/>
            <person name="Coute Y."/>
            <person name="Abergel C."/>
            <person name="Claverie J.M."/>
        </authorList>
    </citation>
    <scope>NUCLEOTIDE SEQUENCE [LARGE SCALE GENOMIC DNA]</scope>
    <source>
        <strain evidence="1">Macleodensis</strain>
    </source>
</reference>
<dbReference type="PANTHER" id="PTHR46586:SF3">
    <property type="entry name" value="ANKYRIN REPEAT-CONTAINING PROTEIN"/>
    <property type="match status" value="1"/>
</dbReference>
<accession>A0A2U7UEU2</accession>
<dbReference type="GeneID" id="36841330"/>
<proteinExistence type="predicted"/>
<organism evidence="1">
    <name type="scientific">Pandoravirus macleodensis</name>
    <dbReference type="NCBI Taxonomy" id="2107707"/>
    <lineage>
        <taxon>Viruses</taxon>
        <taxon>Pandoravirus</taxon>
    </lineage>
</organism>
<dbReference type="SUPFAM" id="SSF48403">
    <property type="entry name" value="Ankyrin repeat"/>
    <property type="match status" value="1"/>
</dbReference>
<protein>
    <submittedName>
        <fullName evidence="1">Ankyrin repeat domain containing protein</fullName>
    </submittedName>
</protein>
<dbReference type="InterPro" id="IPR036047">
    <property type="entry name" value="F-box-like_dom_sf"/>
</dbReference>
<gene>
    <name evidence="1" type="ORF">pmac_cds_187</name>
</gene>